<evidence type="ECO:0000313" key="5">
    <source>
        <dbReference type="Proteomes" id="UP000178449"/>
    </source>
</evidence>
<keyword evidence="2" id="KW-0812">Transmembrane</keyword>
<dbReference type="Proteomes" id="UP000178449">
    <property type="component" value="Unassembled WGS sequence"/>
</dbReference>
<gene>
    <name evidence="4" type="ORF">A2527_07350</name>
</gene>
<feature type="domain" description="SPOR" evidence="3">
    <location>
        <begin position="283"/>
        <end position="365"/>
    </location>
</feature>
<feature type="compositionally biased region" description="Polar residues" evidence="1">
    <location>
        <begin position="7"/>
        <end position="16"/>
    </location>
</feature>
<organism evidence="4 5">
    <name type="scientific">Candidatus Lambdaproteobacteria bacterium RIFOXYD2_FULL_50_16</name>
    <dbReference type="NCBI Taxonomy" id="1817772"/>
    <lineage>
        <taxon>Bacteria</taxon>
        <taxon>Pseudomonadati</taxon>
        <taxon>Pseudomonadota</taxon>
        <taxon>Candidatus Lambdaproteobacteria</taxon>
    </lineage>
</organism>
<evidence type="ECO:0000256" key="1">
    <source>
        <dbReference type="SAM" id="MobiDB-lite"/>
    </source>
</evidence>
<evidence type="ECO:0000256" key="2">
    <source>
        <dbReference type="SAM" id="Phobius"/>
    </source>
</evidence>
<sequence length="367" mass="41298">MQRRQKGQPNYPQQAPQKGGGGGEFFHVRLRLTILVSSLSVSGIKTLIKINLLKNLSLAKATGQAGTFLVHPSLPLKRQSLALAGISRYRWLEYVRIPMAPQIKKKTTAPVPKAKSSKKGCLFWLIFLVLILGGAGYYFQAPLNEQLSPYGGLAGIQRMVTEKFSALIGSSEEDEDALRVAAMSPLPKIEPAKPKPKPKPAITAQQGEQLYYVRVGGCMTEDCRLQIIKELEALHLDYLVKDYKRKTVYWELASAQLFTKSQAENKLVDLDRHARDTPPGHMRPVRGKWRISLGNIPDKRRAVQMRSYLAQLYPDVDMKMVLLPKRHSFDMEYVYAGPYSSQFNAQSIADILQGRRFIQEVFLTADP</sequence>
<accession>A0A1F6GB68</accession>
<dbReference type="InterPro" id="IPR007730">
    <property type="entry name" value="SPOR-like_dom"/>
</dbReference>
<protein>
    <recommendedName>
        <fullName evidence="3">SPOR domain-containing protein</fullName>
    </recommendedName>
</protein>
<keyword evidence="2" id="KW-1133">Transmembrane helix</keyword>
<dbReference type="EMBL" id="MFNE01000024">
    <property type="protein sequence ID" value="OGG95329.1"/>
    <property type="molecule type" value="Genomic_DNA"/>
</dbReference>
<comment type="caution">
    <text evidence="4">The sequence shown here is derived from an EMBL/GenBank/DDBJ whole genome shotgun (WGS) entry which is preliminary data.</text>
</comment>
<dbReference type="AlphaFoldDB" id="A0A1F6GB68"/>
<feature type="transmembrane region" description="Helical" evidence="2">
    <location>
        <begin position="121"/>
        <end position="139"/>
    </location>
</feature>
<feature type="region of interest" description="Disordered" evidence="1">
    <location>
        <begin position="1"/>
        <end position="20"/>
    </location>
</feature>
<evidence type="ECO:0000313" key="4">
    <source>
        <dbReference type="EMBL" id="OGG95329.1"/>
    </source>
</evidence>
<reference evidence="4 5" key="1">
    <citation type="journal article" date="2016" name="Nat. Commun.">
        <title>Thousands of microbial genomes shed light on interconnected biogeochemical processes in an aquifer system.</title>
        <authorList>
            <person name="Anantharaman K."/>
            <person name="Brown C.T."/>
            <person name="Hug L.A."/>
            <person name="Sharon I."/>
            <person name="Castelle C.J."/>
            <person name="Probst A.J."/>
            <person name="Thomas B.C."/>
            <person name="Singh A."/>
            <person name="Wilkins M.J."/>
            <person name="Karaoz U."/>
            <person name="Brodie E.L."/>
            <person name="Williams K.H."/>
            <person name="Hubbard S.S."/>
            <person name="Banfield J.F."/>
        </authorList>
    </citation>
    <scope>NUCLEOTIDE SEQUENCE [LARGE SCALE GENOMIC DNA]</scope>
</reference>
<name>A0A1F6GB68_9PROT</name>
<dbReference type="PROSITE" id="PS51724">
    <property type="entry name" value="SPOR"/>
    <property type="match status" value="1"/>
</dbReference>
<evidence type="ECO:0000259" key="3">
    <source>
        <dbReference type="PROSITE" id="PS51724"/>
    </source>
</evidence>
<dbReference type="GO" id="GO:0042834">
    <property type="term" value="F:peptidoglycan binding"/>
    <property type="evidence" value="ECO:0007669"/>
    <property type="project" value="InterPro"/>
</dbReference>
<keyword evidence="2" id="KW-0472">Membrane</keyword>
<proteinExistence type="predicted"/>